<dbReference type="Proteomes" id="UP000244571">
    <property type="component" value="Chromosome"/>
</dbReference>
<organism evidence="3 4">
    <name type="scientific">Orrella marina</name>
    <dbReference type="NCBI Taxonomy" id="2163011"/>
    <lineage>
        <taxon>Bacteria</taxon>
        <taxon>Pseudomonadati</taxon>
        <taxon>Pseudomonadota</taxon>
        <taxon>Betaproteobacteria</taxon>
        <taxon>Burkholderiales</taxon>
        <taxon>Alcaligenaceae</taxon>
        <taxon>Orrella</taxon>
    </lineage>
</organism>
<dbReference type="EMBL" id="CP028901">
    <property type="protein sequence ID" value="AWB35670.1"/>
    <property type="molecule type" value="Genomic_DNA"/>
</dbReference>
<dbReference type="SUPFAM" id="SSF51261">
    <property type="entry name" value="Duplicated hybrid motif"/>
    <property type="match status" value="1"/>
</dbReference>
<dbReference type="GO" id="GO:0004222">
    <property type="term" value="F:metalloendopeptidase activity"/>
    <property type="evidence" value="ECO:0007669"/>
    <property type="project" value="TreeGrafter"/>
</dbReference>
<dbReference type="InterPro" id="IPR016047">
    <property type="entry name" value="M23ase_b-sheet_dom"/>
</dbReference>
<dbReference type="AlphaFoldDB" id="A0A2R4XPF0"/>
<accession>A0A2R4XPF0</accession>
<dbReference type="OrthoDB" id="9795421at2"/>
<dbReference type="KEGG" id="boz:DBV39_05800"/>
<dbReference type="InterPro" id="IPR050570">
    <property type="entry name" value="Cell_wall_metabolism_enzyme"/>
</dbReference>
<sequence>MLTLAGCAGTGPFSPVTDLNESGGGTYTVRPGDTLHSISRQTGVSVDQLSTLNGISNPSLIRVGQRLRLGEGASMASFDSMSPAAEPASQTVSRAADAGKLNLIWPAKGDIIQRFTPETKGIDIAGTVGEPVVAAASGKVVYAGNGVRGLGNLVIIDHGNGFITAYAHNERLIAKQNDSVTKGAEIATLGQSDTTSPRLHFEVRRNGTPVNPLSYLPATGS</sequence>
<protein>
    <submittedName>
        <fullName evidence="3">Peptidase</fullName>
    </submittedName>
</protein>
<keyword evidence="4" id="KW-1185">Reference proteome</keyword>
<comment type="similarity">
    <text evidence="1">Belongs to the E.coli NlpD/Haemophilus LppB family.</text>
</comment>
<evidence type="ECO:0000259" key="2">
    <source>
        <dbReference type="PROSITE" id="PS51782"/>
    </source>
</evidence>
<name>A0A2R4XPF0_9BURK</name>
<dbReference type="CDD" id="cd00118">
    <property type="entry name" value="LysM"/>
    <property type="match status" value="1"/>
</dbReference>
<dbReference type="InterPro" id="IPR036779">
    <property type="entry name" value="LysM_dom_sf"/>
</dbReference>
<evidence type="ECO:0000256" key="1">
    <source>
        <dbReference type="ARBA" id="ARBA00038420"/>
    </source>
</evidence>
<evidence type="ECO:0000313" key="4">
    <source>
        <dbReference type="Proteomes" id="UP000244571"/>
    </source>
</evidence>
<reference evidence="3 4" key="1">
    <citation type="submission" date="2018-04" db="EMBL/GenBank/DDBJ databases">
        <title>Bordetella sp. HZ20 isolated from seawater.</title>
        <authorList>
            <person name="Sun C."/>
        </authorList>
    </citation>
    <scope>NUCLEOTIDE SEQUENCE [LARGE SCALE GENOMIC DNA]</scope>
    <source>
        <strain evidence="3 4">HZ20</strain>
    </source>
</reference>
<dbReference type="Gene3D" id="2.70.70.10">
    <property type="entry name" value="Glucose Permease (Domain IIA)"/>
    <property type="match status" value="1"/>
</dbReference>
<dbReference type="PROSITE" id="PS51782">
    <property type="entry name" value="LYSM"/>
    <property type="match status" value="1"/>
</dbReference>
<dbReference type="PANTHER" id="PTHR21666:SF263">
    <property type="entry name" value="MUREIN HYDROLASE ACTIVATOR NLPD"/>
    <property type="match status" value="1"/>
</dbReference>
<dbReference type="PANTHER" id="PTHR21666">
    <property type="entry name" value="PEPTIDASE-RELATED"/>
    <property type="match status" value="1"/>
</dbReference>
<feature type="domain" description="LysM" evidence="2">
    <location>
        <begin position="25"/>
        <end position="69"/>
    </location>
</feature>
<dbReference type="InterPro" id="IPR011055">
    <property type="entry name" value="Dup_hybrid_motif"/>
</dbReference>
<dbReference type="Pfam" id="PF01551">
    <property type="entry name" value="Peptidase_M23"/>
    <property type="match status" value="1"/>
</dbReference>
<dbReference type="CDD" id="cd12797">
    <property type="entry name" value="M23_peptidase"/>
    <property type="match status" value="1"/>
</dbReference>
<evidence type="ECO:0000313" key="3">
    <source>
        <dbReference type="EMBL" id="AWB35670.1"/>
    </source>
</evidence>
<gene>
    <name evidence="3" type="ORF">DBV39_05800</name>
</gene>
<dbReference type="InterPro" id="IPR018392">
    <property type="entry name" value="LysM"/>
</dbReference>
<dbReference type="Pfam" id="PF01476">
    <property type="entry name" value="LysM"/>
    <property type="match status" value="1"/>
</dbReference>
<dbReference type="SMART" id="SM00257">
    <property type="entry name" value="LysM"/>
    <property type="match status" value="1"/>
</dbReference>
<proteinExistence type="inferred from homology"/>
<dbReference type="Gene3D" id="3.10.350.10">
    <property type="entry name" value="LysM domain"/>
    <property type="match status" value="1"/>
</dbReference>